<accession>A0A914WU71</accession>
<evidence type="ECO:0000313" key="1">
    <source>
        <dbReference type="Proteomes" id="UP000887566"/>
    </source>
</evidence>
<sequence>MFWSWPVGLSYKKGRTIDTDIARSDNKFGKSALSSECTCRRESSNVNYNFCFSVRINGSVKLGQKFDCKWLPLLDELKILEPNAVEKVKFESPIFATGSSSNHFTEARALIVSIRAHFGNTPRIIFYDLGLSDGEAAEVKAGCNIEYRKFAFEKYPSSVRDLTTFRWKILIISQLQREFSTFWWVDSSIRWSKGALNDVYESVSNGRLGSYLAVDKAHHSVFAATNPAMYKYLPTDVDKIGAAMMYGGGFILFYRTPASVEVLKWLVLCAMEDNCINPPNSNLNCQFVDRENWKLYANCHRYDQSAINVILATLNDYNESFYTTKSFPDFAQVKRGDSNHAKIAECVKK</sequence>
<reference evidence="2" key="1">
    <citation type="submission" date="2022-11" db="UniProtKB">
        <authorList>
            <consortium name="WormBaseParasite"/>
        </authorList>
    </citation>
    <scope>IDENTIFICATION</scope>
</reference>
<dbReference type="AlphaFoldDB" id="A0A914WU71"/>
<dbReference type="PANTHER" id="PTHR31389">
    <property type="entry name" value="LD39211P"/>
    <property type="match status" value="1"/>
</dbReference>
<dbReference type="WBParaSite" id="PSAMB.scaffold5151size12503.g25996.t1">
    <property type="protein sequence ID" value="PSAMB.scaffold5151size12503.g25996.t1"/>
    <property type="gene ID" value="PSAMB.scaffold5151size12503.g25996"/>
</dbReference>
<dbReference type="PANTHER" id="PTHR31389:SF4">
    <property type="entry name" value="LD39211P"/>
    <property type="match status" value="1"/>
</dbReference>
<evidence type="ECO:0000313" key="2">
    <source>
        <dbReference type="WBParaSite" id="PSAMB.scaffold5151size12503.g25996.t1"/>
    </source>
</evidence>
<keyword evidence="1" id="KW-1185">Reference proteome</keyword>
<proteinExistence type="predicted"/>
<dbReference type="Pfam" id="PF07801">
    <property type="entry name" value="DUF1647"/>
    <property type="match status" value="1"/>
</dbReference>
<protein>
    <submittedName>
        <fullName evidence="2">Uncharacterized protein</fullName>
    </submittedName>
</protein>
<dbReference type="InterPro" id="IPR012444">
    <property type="entry name" value="DUF1647"/>
</dbReference>
<name>A0A914WU71_9BILA</name>
<organism evidence="1 2">
    <name type="scientific">Plectus sambesii</name>
    <dbReference type="NCBI Taxonomy" id="2011161"/>
    <lineage>
        <taxon>Eukaryota</taxon>
        <taxon>Metazoa</taxon>
        <taxon>Ecdysozoa</taxon>
        <taxon>Nematoda</taxon>
        <taxon>Chromadorea</taxon>
        <taxon>Plectida</taxon>
        <taxon>Plectina</taxon>
        <taxon>Plectoidea</taxon>
        <taxon>Plectidae</taxon>
        <taxon>Plectus</taxon>
    </lineage>
</organism>
<dbReference type="Proteomes" id="UP000887566">
    <property type="component" value="Unplaced"/>
</dbReference>